<evidence type="ECO:0000256" key="6">
    <source>
        <dbReference type="ARBA" id="ARBA00022490"/>
    </source>
</evidence>
<dbReference type="AlphaFoldDB" id="A0AAV2TQV4"/>
<keyword evidence="10" id="KW-0539">Nucleus</keyword>
<dbReference type="EMBL" id="CAXLJL010000434">
    <property type="protein sequence ID" value="CAL5137767.1"/>
    <property type="molecule type" value="Genomic_DNA"/>
</dbReference>
<dbReference type="Pfam" id="PF07942">
    <property type="entry name" value="CARME"/>
    <property type="match status" value="1"/>
</dbReference>
<keyword evidence="7" id="KW-0489">Methyltransferase</keyword>
<dbReference type="Proteomes" id="UP001497525">
    <property type="component" value="Unassembled WGS sequence"/>
</dbReference>
<comment type="caution">
    <text evidence="12">The sequence shown here is derived from an EMBL/GenBank/DDBJ whole genome shotgun (WGS) entry which is preliminary data.</text>
</comment>
<evidence type="ECO:0000313" key="12">
    <source>
        <dbReference type="EMBL" id="CAL5137767.1"/>
    </source>
</evidence>
<gene>
    <name evidence="12" type="ORF">CDAUBV1_LOCUS12253</name>
</gene>
<evidence type="ECO:0000256" key="1">
    <source>
        <dbReference type="ARBA" id="ARBA00004123"/>
    </source>
</evidence>
<dbReference type="GO" id="GO:0032259">
    <property type="term" value="P:methylation"/>
    <property type="evidence" value="ECO:0007669"/>
    <property type="project" value="UniProtKB-KW"/>
</dbReference>
<dbReference type="GO" id="GO:0005829">
    <property type="term" value="C:cytosol"/>
    <property type="evidence" value="ECO:0007669"/>
    <property type="project" value="UniProtKB-SubCell"/>
</dbReference>
<organism evidence="12 13">
    <name type="scientific">Calicophoron daubneyi</name>
    <name type="common">Rumen fluke</name>
    <name type="synonym">Paramphistomum daubneyi</name>
    <dbReference type="NCBI Taxonomy" id="300641"/>
    <lineage>
        <taxon>Eukaryota</taxon>
        <taxon>Metazoa</taxon>
        <taxon>Spiralia</taxon>
        <taxon>Lophotrochozoa</taxon>
        <taxon>Platyhelminthes</taxon>
        <taxon>Trematoda</taxon>
        <taxon>Digenea</taxon>
        <taxon>Plagiorchiida</taxon>
        <taxon>Pronocephalata</taxon>
        <taxon>Paramphistomoidea</taxon>
        <taxon>Paramphistomidae</taxon>
        <taxon>Calicophoron</taxon>
    </lineage>
</organism>
<name>A0AAV2TQV4_CALDB</name>
<dbReference type="PANTHER" id="PTHR12303:SF6">
    <property type="entry name" value="CARNOSINE N-METHYLTRANSFERASE"/>
    <property type="match status" value="1"/>
</dbReference>
<evidence type="ECO:0000256" key="8">
    <source>
        <dbReference type="ARBA" id="ARBA00022679"/>
    </source>
</evidence>
<dbReference type="Gene3D" id="3.40.50.150">
    <property type="entry name" value="Vaccinia Virus protein VP39"/>
    <property type="match status" value="1"/>
</dbReference>
<keyword evidence="6" id="KW-0963">Cytoplasm</keyword>
<evidence type="ECO:0000256" key="3">
    <source>
        <dbReference type="ARBA" id="ARBA00010086"/>
    </source>
</evidence>
<dbReference type="SMART" id="SM01296">
    <property type="entry name" value="N2227"/>
    <property type="match status" value="1"/>
</dbReference>
<dbReference type="SUPFAM" id="SSF53335">
    <property type="entry name" value="S-adenosyl-L-methionine-dependent methyltransferases"/>
    <property type="match status" value="1"/>
</dbReference>
<keyword evidence="9" id="KW-0949">S-adenosyl-L-methionine</keyword>
<dbReference type="GO" id="GO:0005634">
    <property type="term" value="C:nucleus"/>
    <property type="evidence" value="ECO:0007669"/>
    <property type="project" value="UniProtKB-SubCell"/>
</dbReference>
<comment type="function">
    <text evidence="11">N-methyltransferase that catalyzes the formation of anserine (beta-alanyl-N(Pi)-methyl-L-histidine) from carnosine. Anserine, a methylated derivative of carnosine (beta-alanyl-L-histidine), is an abundant constituent of vertebrate skeletal muscles. Also methylates other L-histidine-containing di- and tripeptides such as Gly-Gly-His, Gly-His and homocarnosine (GABA-His).</text>
</comment>
<evidence type="ECO:0000256" key="9">
    <source>
        <dbReference type="ARBA" id="ARBA00022691"/>
    </source>
</evidence>
<evidence type="ECO:0000256" key="5">
    <source>
        <dbReference type="ARBA" id="ARBA00015448"/>
    </source>
</evidence>
<evidence type="ECO:0000256" key="11">
    <source>
        <dbReference type="ARBA" id="ARBA00054322"/>
    </source>
</evidence>
<dbReference type="EC" id="2.1.1.22" evidence="4"/>
<keyword evidence="8" id="KW-0808">Transferase</keyword>
<evidence type="ECO:0000256" key="7">
    <source>
        <dbReference type="ARBA" id="ARBA00022603"/>
    </source>
</evidence>
<dbReference type="GO" id="GO:0035498">
    <property type="term" value="P:carnosine metabolic process"/>
    <property type="evidence" value="ECO:0007669"/>
    <property type="project" value="UniProtKB-ARBA"/>
</dbReference>
<dbReference type="InterPro" id="IPR029063">
    <property type="entry name" value="SAM-dependent_MTases_sf"/>
</dbReference>
<comment type="subcellular location">
    <subcellularLocation>
        <location evidence="2">Cytoplasm</location>
        <location evidence="2">Cytosol</location>
    </subcellularLocation>
    <subcellularLocation>
        <location evidence="1">Nucleus</location>
    </subcellularLocation>
</comment>
<dbReference type="FunFam" id="3.40.50.150:FF:000094">
    <property type="entry name" value="Carnosine N-methyltransferase 1"/>
    <property type="match status" value="1"/>
</dbReference>
<evidence type="ECO:0000256" key="10">
    <source>
        <dbReference type="ARBA" id="ARBA00023242"/>
    </source>
</evidence>
<evidence type="ECO:0000313" key="13">
    <source>
        <dbReference type="Proteomes" id="UP001497525"/>
    </source>
</evidence>
<reference evidence="12" key="1">
    <citation type="submission" date="2024-06" db="EMBL/GenBank/DDBJ databases">
        <authorList>
            <person name="Liu X."/>
            <person name="Lenzi L."/>
            <person name="Haldenby T S."/>
            <person name="Uol C."/>
        </authorList>
    </citation>
    <scope>NUCLEOTIDE SEQUENCE</scope>
</reference>
<protein>
    <recommendedName>
        <fullName evidence="5">Carnosine N-methyltransferase</fullName>
        <ecNumber evidence="4">2.1.1.22</ecNumber>
    </recommendedName>
</protein>
<accession>A0AAV2TQV4</accession>
<sequence>MSGGDKQVENDVDLDEQHFMKTVASFRFFGVHMMKKLERTRNLVQSLSPHQQSLISEIESYNQKTEKCVLHNNELLKKIIEHSAPDIFNGEHSAAMMQDAEDPGFGEGNAKQAIAVSNRLAKLGPFAFTTTDMDKVRSTLKQFVRDWSSVGETERNICYKPVIDDIMEIFDKDGINRADVHILIPGAGLGRLAWELAHRGFTSQGNEWSLHMLIPAYFILNTCKTVNEHTLYPWVSQTCNNMSRADQFAPVKFPDVCPSDLPTDVQFSMAAGDFVEIYTEPDAWDCVATVFFIDTAHNILVYLETIWKILKPGGYWINFGPLLYHFSEIPGEDSLDLSYEEIQLAIRRIGFEVVKERTGIRCGYTQNPASMLSYEYSCVYGQFRKPLSCSPHTE</sequence>
<evidence type="ECO:0000256" key="2">
    <source>
        <dbReference type="ARBA" id="ARBA00004514"/>
    </source>
</evidence>
<dbReference type="InterPro" id="IPR012901">
    <property type="entry name" value="CARME"/>
</dbReference>
<evidence type="ECO:0000256" key="4">
    <source>
        <dbReference type="ARBA" id="ARBA00012003"/>
    </source>
</evidence>
<dbReference type="GO" id="GO:0030735">
    <property type="term" value="F:carnosine N-methyltransferase activity"/>
    <property type="evidence" value="ECO:0007669"/>
    <property type="project" value="UniProtKB-EC"/>
</dbReference>
<comment type="similarity">
    <text evidence="3">Belongs to the carnosine N-methyltransferase family.</text>
</comment>
<dbReference type="PANTHER" id="PTHR12303">
    <property type="entry name" value="CARNOSINE N-METHYLTRANSFERASE"/>
    <property type="match status" value="1"/>
</dbReference>
<proteinExistence type="inferred from homology"/>